<organism evidence="1 2">
    <name type="scientific">Clonorchis sinensis</name>
    <name type="common">Chinese liver fluke</name>
    <dbReference type="NCBI Taxonomy" id="79923"/>
    <lineage>
        <taxon>Eukaryota</taxon>
        <taxon>Metazoa</taxon>
        <taxon>Spiralia</taxon>
        <taxon>Lophotrochozoa</taxon>
        <taxon>Platyhelminthes</taxon>
        <taxon>Trematoda</taxon>
        <taxon>Digenea</taxon>
        <taxon>Opisthorchiida</taxon>
        <taxon>Opisthorchiata</taxon>
        <taxon>Opisthorchiidae</taxon>
        <taxon>Clonorchis</taxon>
    </lineage>
</organism>
<sequence>MDRLLSGAFGIRTTELTFRKPRRIFFLLTPLYYMPLDTRNMLPLSFYFVLVAPLPKLQTSTAVAQTPRRTVSHSNWLVPGLHSHGPPTKGKLYVTLHPSDSVSIPASPRSSCHRTAYPFSDRGTLDDRYGAVHKPKHVSAMMAWHCHTQCDGTPATILFKISTATPRPIEPVVATSSKFFIRPRLWDEFFRTR</sequence>
<dbReference type="EMBL" id="DF144174">
    <property type="protein sequence ID" value="GAA56162.1"/>
    <property type="molecule type" value="Genomic_DNA"/>
</dbReference>
<name>G7YT82_CLOSI</name>
<evidence type="ECO:0000313" key="1">
    <source>
        <dbReference type="EMBL" id="GAA56162.1"/>
    </source>
</evidence>
<reference key="2">
    <citation type="submission" date="2011-10" db="EMBL/GenBank/DDBJ databases">
        <title>The genome and transcriptome sequence of Clonorchis sinensis provide insights into the carcinogenic liver fluke.</title>
        <authorList>
            <person name="Wang X."/>
            <person name="Huang Y."/>
            <person name="Chen W."/>
            <person name="Liu H."/>
            <person name="Guo L."/>
            <person name="Chen Y."/>
            <person name="Luo F."/>
            <person name="Zhou W."/>
            <person name="Sun J."/>
            <person name="Mao Q."/>
            <person name="Liang P."/>
            <person name="Zhou C."/>
            <person name="Tian Y."/>
            <person name="Men J."/>
            <person name="Lv X."/>
            <person name="Huang L."/>
            <person name="Zhou J."/>
            <person name="Hu Y."/>
            <person name="Li R."/>
            <person name="Zhang F."/>
            <person name="Lei H."/>
            <person name="Li X."/>
            <person name="Hu X."/>
            <person name="Liang C."/>
            <person name="Xu J."/>
            <person name="Wu Z."/>
            <person name="Yu X."/>
        </authorList>
    </citation>
    <scope>NUCLEOTIDE SEQUENCE</scope>
    <source>
        <strain>Henan</strain>
    </source>
</reference>
<reference evidence="1" key="1">
    <citation type="journal article" date="2011" name="Genome Biol.">
        <title>The draft genome of the carcinogenic human liver fluke Clonorchis sinensis.</title>
        <authorList>
            <person name="Wang X."/>
            <person name="Chen W."/>
            <person name="Huang Y."/>
            <person name="Sun J."/>
            <person name="Men J."/>
            <person name="Liu H."/>
            <person name="Luo F."/>
            <person name="Guo L."/>
            <person name="Lv X."/>
            <person name="Deng C."/>
            <person name="Zhou C."/>
            <person name="Fan Y."/>
            <person name="Li X."/>
            <person name="Huang L."/>
            <person name="Hu Y."/>
            <person name="Liang C."/>
            <person name="Hu X."/>
            <person name="Xu J."/>
            <person name="Yu X."/>
        </authorList>
    </citation>
    <scope>NUCLEOTIDE SEQUENCE [LARGE SCALE GENOMIC DNA]</scope>
    <source>
        <strain evidence="1">Henan</strain>
    </source>
</reference>
<dbReference type="AlphaFoldDB" id="G7YT82"/>
<protein>
    <submittedName>
        <fullName evidence="1">Uncharacterized protein</fullName>
    </submittedName>
</protein>
<dbReference type="Proteomes" id="UP000008909">
    <property type="component" value="Unassembled WGS sequence"/>
</dbReference>
<keyword evidence="2" id="KW-1185">Reference proteome</keyword>
<gene>
    <name evidence="1" type="ORF">CLF_110172</name>
</gene>
<accession>G7YT82</accession>
<evidence type="ECO:0000313" key="2">
    <source>
        <dbReference type="Proteomes" id="UP000008909"/>
    </source>
</evidence>
<proteinExistence type="predicted"/>